<dbReference type="SUPFAM" id="SSF52172">
    <property type="entry name" value="CheY-like"/>
    <property type="match status" value="1"/>
</dbReference>
<feature type="domain" description="Response regulatory" evidence="5">
    <location>
        <begin position="3"/>
        <end position="120"/>
    </location>
</feature>
<evidence type="ECO:0000256" key="4">
    <source>
        <dbReference type="PROSITE-ProRule" id="PRU00169"/>
    </source>
</evidence>
<evidence type="ECO:0000259" key="5">
    <source>
        <dbReference type="PROSITE" id="PS50110"/>
    </source>
</evidence>
<dbReference type="Proteomes" id="UP000190135">
    <property type="component" value="Unassembled WGS sequence"/>
</dbReference>
<dbReference type="PROSITE" id="PS50110">
    <property type="entry name" value="RESPONSE_REGULATORY"/>
    <property type="match status" value="1"/>
</dbReference>
<dbReference type="InterPro" id="IPR011006">
    <property type="entry name" value="CheY-like_superfamily"/>
</dbReference>
<reference evidence="7" key="1">
    <citation type="submission" date="2017-02" db="EMBL/GenBank/DDBJ databases">
        <authorList>
            <person name="Varghese N."/>
            <person name="Submissions S."/>
        </authorList>
    </citation>
    <scope>NUCLEOTIDE SEQUENCE [LARGE SCALE GENOMIC DNA]</scope>
    <source>
        <strain evidence="7">USBA 369</strain>
    </source>
</reference>
<organism evidence="6 7">
    <name type="scientific">Consotaella salsifontis</name>
    <dbReference type="NCBI Taxonomy" id="1365950"/>
    <lineage>
        <taxon>Bacteria</taxon>
        <taxon>Pseudomonadati</taxon>
        <taxon>Pseudomonadota</taxon>
        <taxon>Alphaproteobacteria</taxon>
        <taxon>Hyphomicrobiales</taxon>
        <taxon>Aurantimonadaceae</taxon>
        <taxon>Consotaella</taxon>
    </lineage>
</organism>
<dbReference type="Gene3D" id="3.40.50.2300">
    <property type="match status" value="1"/>
</dbReference>
<evidence type="ECO:0000256" key="2">
    <source>
        <dbReference type="ARBA" id="ARBA00023015"/>
    </source>
</evidence>
<evidence type="ECO:0000256" key="1">
    <source>
        <dbReference type="ARBA" id="ARBA00022553"/>
    </source>
</evidence>
<dbReference type="Pfam" id="PF00072">
    <property type="entry name" value="Response_reg"/>
    <property type="match status" value="1"/>
</dbReference>
<dbReference type="EMBL" id="FUXL01000006">
    <property type="protein sequence ID" value="SKA14128.1"/>
    <property type="molecule type" value="Genomic_DNA"/>
</dbReference>
<proteinExistence type="predicted"/>
<dbReference type="STRING" id="1365950.SAMN05428963_106235"/>
<accession>A0A1T4REF0</accession>
<evidence type="ECO:0000313" key="7">
    <source>
        <dbReference type="Proteomes" id="UP000190135"/>
    </source>
</evidence>
<keyword evidence="7" id="KW-1185">Reference proteome</keyword>
<keyword evidence="2" id="KW-0805">Transcription regulation</keyword>
<dbReference type="InterPro" id="IPR050595">
    <property type="entry name" value="Bact_response_regulator"/>
</dbReference>
<keyword evidence="3" id="KW-0804">Transcription</keyword>
<keyword evidence="1" id="KW-0597">Phosphoprotein</keyword>
<gene>
    <name evidence="6" type="ORF">SAMN05428963_106235</name>
</gene>
<dbReference type="InterPro" id="IPR001789">
    <property type="entry name" value="Sig_transdc_resp-reg_receiver"/>
</dbReference>
<name>A0A1T4REF0_9HYPH</name>
<protein>
    <submittedName>
        <fullName evidence="6">Two-component system, chemotaxis family, response regulator CheY</fullName>
    </submittedName>
</protein>
<evidence type="ECO:0000256" key="3">
    <source>
        <dbReference type="ARBA" id="ARBA00023163"/>
    </source>
</evidence>
<dbReference type="SMART" id="SM00448">
    <property type="entry name" value="REC"/>
    <property type="match status" value="1"/>
</dbReference>
<comment type="caution">
    <text evidence="4">Lacks conserved residue(s) required for the propagation of feature annotation.</text>
</comment>
<dbReference type="RefSeq" id="WP_165690837.1">
    <property type="nucleotide sequence ID" value="NZ_FUXL01000006.1"/>
</dbReference>
<dbReference type="CDD" id="cd17546">
    <property type="entry name" value="REC_hyHK_CKI1_RcsC-like"/>
    <property type="match status" value="1"/>
</dbReference>
<dbReference type="GO" id="GO:0000160">
    <property type="term" value="P:phosphorelay signal transduction system"/>
    <property type="evidence" value="ECO:0007669"/>
    <property type="project" value="InterPro"/>
</dbReference>
<dbReference type="PANTHER" id="PTHR44591">
    <property type="entry name" value="STRESS RESPONSE REGULATOR PROTEIN 1"/>
    <property type="match status" value="1"/>
</dbReference>
<evidence type="ECO:0000313" key="6">
    <source>
        <dbReference type="EMBL" id="SKA14128.1"/>
    </source>
</evidence>
<dbReference type="AlphaFoldDB" id="A0A1T4REF0"/>
<sequence>MHTCLVVDESEVIRKVAARIMFQMGMVVDGAESADAALKVLREGAMPDLIIVAGTLPDQSGEDAVRAIRSLPSGERPVILGLLVDENLGKMTRLKRAGANGFIYKPFDRERLAGWLSPYIGAAA</sequence>
<dbReference type="PANTHER" id="PTHR44591:SF3">
    <property type="entry name" value="RESPONSE REGULATORY DOMAIN-CONTAINING PROTEIN"/>
    <property type="match status" value="1"/>
</dbReference>